<dbReference type="InterPro" id="IPR036236">
    <property type="entry name" value="Znf_C2H2_sf"/>
</dbReference>
<evidence type="ECO:0000256" key="4">
    <source>
        <dbReference type="PROSITE-ProRule" id="PRU00042"/>
    </source>
</evidence>
<evidence type="ECO:0000256" key="2">
    <source>
        <dbReference type="ARBA" id="ARBA00022771"/>
    </source>
</evidence>
<sequence>MEEDKEQRIHGVQTKVNKRKETQTSFIEELNDYKGHFSEFLSSQIQEAEKRVVHYKCKVDGCSKVFERAQNIAMHMRMHFNIKKYKCNYCQRRFIQKGNRDKHLKQHITPKLEERKVIPCSLCNGMFTEKHNLQFHMRQKHGIQNPFKQ</sequence>
<dbReference type="PROSITE" id="PS50157">
    <property type="entry name" value="ZINC_FINGER_C2H2_2"/>
    <property type="match status" value="3"/>
</dbReference>
<reference evidence="6" key="1">
    <citation type="submission" date="2023-07" db="EMBL/GenBank/DDBJ databases">
        <authorList>
            <consortium name="AG Swart"/>
            <person name="Singh M."/>
            <person name="Singh A."/>
            <person name="Seah K."/>
            <person name="Emmerich C."/>
        </authorList>
    </citation>
    <scope>NUCLEOTIDE SEQUENCE</scope>
    <source>
        <strain evidence="6">DP1</strain>
    </source>
</reference>
<dbReference type="InterPro" id="IPR013087">
    <property type="entry name" value="Znf_C2H2_type"/>
</dbReference>
<evidence type="ECO:0000259" key="5">
    <source>
        <dbReference type="PROSITE" id="PS50157"/>
    </source>
</evidence>
<dbReference type="GO" id="GO:0000981">
    <property type="term" value="F:DNA-binding transcription factor activity, RNA polymerase II-specific"/>
    <property type="evidence" value="ECO:0007669"/>
    <property type="project" value="TreeGrafter"/>
</dbReference>
<evidence type="ECO:0000313" key="6">
    <source>
        <dbReference type="EMBL" id="CAI2365942.1"/>
    </source>
</evidence>
<dbReference type="Proteomes" id="UP001295684">
    <property type="component" value="Unassembled WGS sequence"/>
</dbReference>
<dbReference type="Gene3D" id="3.30.160.60">
    <property type="entry name" value="Classic Zinc Finger"/>
    <property type="match status" value="3"/>
</dbReference>
<comment type="caution">
    <text evidence="6">The sequence shown here is derived from an EMBL/GenBank/DDBJ whole genome shotgun (WGS) entry which is preliminary data.</text>
</comment>
<dbReference type="PANTHER" id="PTHR23235">
    <property type="entry name" value="KRUEPPEL-LIKE TRANSCRIPTION FACTOR"/>
    <property type="match status" value="1"/>
</dbReference>
<keyword evidence="3" id="KW-0862">Zinc</keyword>
<keyword evidence="7" id="KW-1185">Reference proteome</keyword>
<dbReference type="Pfam" id="PF00096">
    <property type="entry name" value="zf-C2H2"/>
    <property type="match status" value="2"/>
</dbReference>
<organism evidence="6 7">
    <name type="scientific">Euplotes crassus</name>
    <dbReference type="NCBI Taxonomy" id="5936"/>
    <lineage>
        <taxon>Eukaryota</taxon>
        <taxon>Sar</taxon>
        <taxon>Alveolata</taxon>
        <taxon>Ciliophora</taxon>
        <taxon>Intramacronucleata</taxon>
        <taxon>Spirotrichea</taxon>
        <taxon>Hypotrichia</taxon>
        <taxon>Euplotida</taxon>
        <taxon>Euplotidae</taxon>
        <taxon>Moneuplotes</taxon>
    </lineage>
</organism>
<feature type="domain" description="C2H2-type" evidence="5">
    <location>
        <begin position="118"/>
        <end position="146"/>
    </location>
</feature>
<protein>
    <recommendedName>
        <fullName evidence="5">C2H2-type domain-containing protein</fullName>
    </recommendedName>
</protein>
<keyword evidence="1" id="KW-0479">Metal-binding</keyword>
<accession>A0AAD1UBU5</accession>
<gene>
    <name evidence="6" type="ORF">ECRASSUSDP1_LOCUS7211</name>
</gene>
<feature type="domain" description="C2H2-type" evidence="5">
    <location>
        <begin position="85"/>
        <end position="112"/>
    </location>
</feature>
<evidence type="ECO:0000256" key="1">
    <source>
        <dbReference type="ARBA" id="ARBA00022723"/>
    </source>
</evidence>
<dbReference type="PANTHER" id="PTHR23235:SF120">
    <property type="entry name" value="KRUPPEL-LIKE FACTOR 15"/>
    <property type="match status" value="1"/>
</dbReference>
<proteinExistence type="predicted"/>
<dbReference type="AlphaFoldDB" id="A0AAD1UBU5"/>
<dbReference type="SUPFAM" id="SSF57667">
    <property type="entry name" value="beta-beta-alpha zinc fingers"/>
    <property type="match status" value="2"/>
</dbReference>
<feature type="domain" description="C2H2-type" evidence="5">
    <location>
        <begin position="55"/>
        <end position="84"/>
    </location>
</feature>
<dbReference type="SMART" id="SM00355">
    <property type="entry name" value="ZnF_C2H2"/>
    <property type="match status" value="3"/>
</dbReference>
<dbReference type="GO" id="GO:0008270">
    <property type="term" value="F:zinc ion binding"/>
    <property type="evidence" value="ECO:0007669"/>
    <property type="project" value="UniProtKB-KW"/>
</dbReference>
<dbReference type="GO" id="GO:0000978">
    <property type="term" value="F:RNA polymerase II cis-regulatory region sequence-specific DNA binding"/>
    <property type="evidence" value="ECO:0007669"/>
    <property type="project" value="TreeGrafter"/>
</dbReference>
<name>A0AAD1UBU5_EUPCR</name>
<dbReference type="EMBL" id="CAMPGE010007018">
    <property type="protein sequence ID" value="CAI2365942.1"/>
    <property type="molecule type" value="Genomic_DNA"/>
</dbReference>
<dbReference type="PROSITE" id="PS00028">
    <property type="entry name" value="ZINC_FINGER_C2H2_1"/>
    <property type="match status" value="3"/>
</dbReference>
<evidence type="ECO:0000313" key="7">
    <source>
        <dbReference type="Proteomes" id="UP001295684"/>
    </source>
</evidence>
<keyword evidence="2 4" id="KW-0863">Zinc-finger</keyword>
<evidence type="ECO:0000256" key="3">
    <source>
        <dbReference type="ARBA" id="ARBA00022833"/>
    </source>
</evidence>